<dbReference type="PANTHER" id="PTHR43308:SF5">
    <property type="entry name" value="S-LAYER PROTEIN _ PEPTIDOGLYCAN ENDO-BETA-N-ACETYLGLUCOSAMINIDASE"/>
    <property type="match status" value="1"/>
</dbReference>
<accession>A0ABY4WL55</accession>
<dbReference type="PANTHER" id="PTHR43308">
    <property type="entry name" value="OUTER MEMBRANE PROTEIN ALPHA-RELATED"/>
    <property type="match status" value="1"/>
</dbReference>
<dbReference type="RefSeq" id="WP_251872466.1">
    <property type="nucleotide sequence ID" value="NZ_CP098755.1"/>
</dbReference>
<dbReference type="Pfam" id="PF00395">
    <property type="entry name" value="SLH"/>
    <property type="match status" value="3"/>
</dbReference>
<organism evidence="2 3">
    <name type="scientific">Brevibacillus ruminantium</name>
    <dbReference type="NCBI Taxonomy" id="2950604"/>
    <lineage>
        <taxon>Bacteria</taxon>
        <taxon>Bacillati</taxon>
        <taxon>Bacillota</taxon>
        <taxon>Bacilli</taxon>
        <taxon>Bacillales</taxon>
        <taxon>Paenibacillaceae</taxon>
        <taxon>Brevibacillus</taxon>
    </lineage>
</organism>
<proteinExistence type="predicted"/>
<name>A0ABY4WL55_9BACL</name>
<evidence type="ECO:0000313" key="2">
    <source>
        <dbReference type="EMBL" id="USG65381.1"/>
    </source>
</evidence>
<keyword evidence="3" id="KW-1185">Reference proteome</keyword>
<dbReference type="InterPro" id="IPR051465">
    <property type="entry name" value="Cell_Envelope_Struct_Comp"/>
</dbReference>
<protein>
    <submittedName>
        <fullName evidence="2">S-layer homology domain-containing protein</fullName>
    </submittedName>
</protein>
<dbReference type="EMBL" id="CP098755">
    <property type="protein sequence ID" value="USG65381.1"/>
    <property type="molecule type" value="Genomic_DNA"/>
</dbReference>
<feature type="domain" description="SLH" evidence="1">
    <location>
        <begin position="1201"/>
        <end position="1264"/>
    </location>
</feature>
<dbReference type="PROSITE" id="PS51272">
    <property type="entry name" value="SLH"/>
    <property type="match status" value="3"/>
</dbReference>
<feature type="domain" description="SLH" evidence="1">
    <location>
        <begin position="1124"/>
        <end position="1187"/>
    </location>
</feature>
<dbReference type="InterPro" id="IPR001119">
    <property type="entry name" value="SLH_dom"/>
</dbReference>
<evidence type="ECO:0000313" key="3">
    <source>
        <dbReference type="Proteomes" id="UP001056500"/>
    </source>
</evidence>
<sequence length="1338" mass="147691">MQKVWRIRQTLITLMAVILVLAGVLPGTVHQAYAVGGNGISLDGFSTGSSGNDPYVHYDDRITISGTFVGVDGANLRISIRNNGVTEDLTTTKPIIESDISKFVFTNVSLKPGMNEMNFYELRSSGNRSLFTFYVVYNTTPAFSNLKINEVAFSNDPDVPTVAYVKRNTALTGKATNADTIRVNNKTTGETFTSEVNRSGSFALDLNLPIGLNVLEIQGLSNNKEVSLIEREVLFTNEYTTPGSNDIFYNVKLASTKLLNPAQATIVEANFETGAFAINGEMLIHRSSDLVPFAVKAVPGNSSDTTTNSAAGTVEILDKDGNQVSTTSVSRPTDASKIRVIGQNGEFEQWAFASSFPQSSAYVNGETYTIKLTYPYVENKYVDGAWQSTEGTVSVKYHVYPFKYMKTGLPQFVSATLSSEGNQKVLEGGTYSVRSTPFTIDIATKNIAAASPFNQFTVTYGSPESLAAGDYSISRLEDASGNPTNVYRIKITKPPARQTKVTVKYADANGNETLSFNITPDVVPHLQMSYVSSSNKTIYLENQLELTDLDSPPTLKGSVKNYASLNSNNIKVELDGKPVPFDIDSNKSDFIIKKDDLANALNKNKESGIRVLEIKLTDYPNVKFKYNIKFTNKDIPKIEDIKLQVEQNRRDVDLKKKSTDTAYSTNSLYLSNFSFKVNSKTADEITVRKDGKVIAVFKYESSKWKFVDNDPEYLDALRDAQGSGASSNNKLKKLFERTNFNKSENSSSDKIEAAMDSDDYQDLLDELNGLSSEDLNKRLPLFPLMLNKGGSTTFEIAAAKGELITREKITIMQTTNAWVVLDPVKPEDAKYVTVNANSVPIKIFAENANKVTFGKIEAVASQTDTPKFEFSEKHGRPIPTNGYYVFEATVPLKAGLNTIKYTVEVGSNKYNDEIQIFNAASTVTGAEYRDTLGKKTSFSVFGKDLELKFPAGTVLLNPPDPREGNEVHDPKRDIHSNVMLYFGIADRTTGAIQPGDGNSTMRSIIAAPPNFNFASPLYYIDAGDVEAVGGRDPYFNDRVTVDGREVDMEPWWQRYKDNLVPSKQGTLTIKYNDSIVDAANTTLAIFYHDGSNKGWVNIGGVVATGKKTVTVPFKGFGYYMVMKIRNSFPDVVRHDFARDAIETLYSKGIMNSYSNSTFGTEMKITRGEFATMIVKALDLPIDAGPYSDNSNRVPSEPTFTDVDRNDPYLHWDWNYEYIETAARAGIIRGKDAKRFFPDDYLSRQEAAIIIARALNLKLGSTDAAQQALGKSFTDAHLTGYYAAPSVLAVTKAKIMNGEPNDPTAKKPTYRFNPTGELTRAEMAVITVRIMTQLKKLPK</sequence>
<gene>
    <name evidence="2" type="ORF">NDK47_25280</name>
</gene>
<dbReference type="Proteomes" id="UP001056500">
    <property type="component" value="Chromosome"/>
</dbReference>
<feature type="domain" description="SLH" evidence="1">
    <location>
        <begin position="1269"/>
        <end position="1338"/>
    </location>
</feature>
<evidence type="ECO:0000259" key="1">
    <source>
        <dbReference type="PROSITE" id="PS51272"/>
    </source>
</evidence>
<reference evidence="2" key="1">
    <citation type="submission" date="2022-06" db="EMBL/GenBank/DDBJ databases">
        <title>Genome sequencing of Brevibacillus sp. BB3-R1.</title>
        <authorList>
            <person name="Heo J."/>
            <person name="Lee D."/>
            <person name="Won M."/>
            <person name="Han B.-H."/>
            <person name="Hong S.-B."/>
            <person name="Kwon S.-W."/>
        </authorList>
    </citation>
    <scope>NUCLEOTIDE SEQUENCE</scope>
    <source>
        <strain evidence="2">BB3-R1</strain>
    </source>
</reference>